<proteinExistence type="inferred from homology"/>
<keyword evidence="9" id="KW-1185">Reference proteome</keyword>
<dbReference type="InterPro" id="IPR011990">
    <property type="entry name" value="TPR-like_helical_dom_sf"/>
</dbReference>
<name>A0ABU7XWH5_9FLAO</name>
<feature type="domain" description="RagB/SusD" evidence="6">
    <location>
        <begin position="281"/>
        <end position="539"/>
    </location>
</feature>
<evidence type="ECO:0000313" key="9">
    <source>
        <dbReference type="Proteomes" id="UP001337305"/>
    </source>
</evidence>
<dbReference type="InterPro" id="IPR033985">
    <property type="entry name" value="SusD-like_N"/>
</dbReference>
<dbReference type="Pfam" id="PF14322">
    <property type="entry name" value="SusD-like_3"/>
    <property type="match status" value="1"/>
</dbReference>
<dbReference type="Proteomes" id="UP001337305">
    <property type="component" value="Unassembled WGS sequence"/>
</dbReference>
<comment type="caution">
    <text evidence="8">The sequence shown here is derived from an EMBL/GenBank/DDBJ whole genome shotgun (WGS) entry which is preliminary data.</text>
</comment>
<dbReference type="Gene3D" id="1.25.40.390">
    <property type="match status" value="1"/>
</dbReference>
<keyword evidence="3" id="KW-0732">Signal</keyword>
<evidence type="ECO:0000256" key="5">
    <source>
        <dbReference type="ARBA" id="ARBA00023237"/>
    </source>
</evidence>
<evidence type="ECO:0000256" key="1">
    <source>
        <dbReference type="ARBA" id="ARBA00004442"/>
    </source>
</evidence>
<accession>A0ABU7XWH5</accession>
<evidence type="ECO:0000259" key="7">
    <source>
        <dbReference type="Pfam" id="PF14322"/>
    </source>
</evidence>
<feature type="domain" description="SusD-like N-terminal" evidence="7">
    <location>
        <begin position="92"/>
        <end position="211"/>
    </location>
</feature>
<gene>
    <name evidence="8" type="ORF">N1F79_16475</name>
</gene>
<dbReference type="RefSeq" id="WP_303307046.1">
    <property type="nucleotide sequence ID" value="NZ_JAODOP010000004.1"/>
</dbReference>
<evidence type="ECO:0000256" key="4">
    <source>
        <dbReference type="ARBA" id="ARBA00023136"/>
    </source>
</evidence>
<sequence>MKKNNIKILGLFAMIALILSCEKELDLAPLDQVSDASFWKSASDFEKAANAFYFSLRSAANGTYDQNSDITVGHSRNGTSAGQLLLDDGPGWGGAYGSIRAATRITENYELAEAIQSETKRYAAEARFFRAQTYHNLVRTFGGVPLIRTVLTLDSEELDAPRASREEVVAYILEDIDWAIANLPLESELASNEKGRVTQGAALALKSRMFLYEGTWAKYHATGADANSYFTHSINASQALIDSGEYEIYMGGSTDAAYRHLFIEEGEGSKESILARRYNEEREIFHNTSRWVSTNHNSPTKMLADMYVCTDGLPISISPLFQGYDTMASEFQNRDPRMSQTMIIPGSVVLNLGDDISIPNIGGSSGSTRSGYLPYKFFSDNEESQLGRCYYDYMVIRYAEVLLNHAEALYEKNGSISDSELDLTINQLRDRVGLTHLTNGLATGNALNMLWQIRNERTVELAYEGFRYDDLRRWKESENFLPVNLLGVKYDGTDFPVDGNGFIIADDEGSRSWDQKLYLYPIPVEQIKLNPNLTQNPGW</sequence>
<keyword evidence="5" id="KW-0998">Cell outer membrane</keyword>
<dbReference type="InterPro" id="IPR012944">
    <property type="entry name" value="SusD_RagB_dom"/>
</dbReference>
<organism evidence="8 9">
    <name type="scientific">Flavivirga spongiicola</name>
    <dbReference type="NCBI Taxonomy" id="421621"/>
    <lineage>
        <taxon>Bacteria</taxon>
        <taxon>Pseudomonadati</taxon>
        <taxon>Bacteroidota</taxon>
        <taxon>Flavobacteriia</taxon>
        <taxon>Flavobacteriales</taxon>
        <taxon>Flavobacteriaceae</taxon>
        <taxon>Flavivirga</taxon>
    </lineage>
</organism>
<evidence type="ECO:0000256" key="2">
    <source>
        <dbReference type="ARBA" id="ARBA00006275"/>
    </source>
</evidence>
<protein>
    <submittedName>
        <fullName evidence="8">RagB/SusD family nutrient uptake outer membrane protein</fullName>
    </submittedName>
</protein>
<comment type="similarity">
    <text evidence="2">Belongs to the SusD family.</text>
</comment>
<reference evidence="8 9" key="1">
    <citation type="submission" date="2022-09" db="EMBL/GenBank/DDBJ databases">
        <title>Genome sequencing of Flavivirga sp. MEBiC05379.</title>
        <authorList>
            <person name="Oh H.-M."/>
            <person name="Kwon K.K."/>
            <person name="Park M.J."/>
            <person name="Yang S.-H."/>
        </authorList>
    </citation>
    <scope>NUCLEOTIDE SEQUENCE [LARGE SCALE GENOMIC DNA]</scope>
    <source>
        <strain evidence="8 9">MEBiC05379</strain>
    </source>
</reference>
<comment type="subcellular location">
    <subcellularLocation>
        <location evidence="1">Cell outer membrane</location>
    </subcellularLocation>
</comment>
<dbReference type="EMBL" id="JAODOP010000004">
    <property type="protein sequence ID" value="MEF3834731.1"/>
    <property type="molecule type" value="Genomic_DNA"/>
</dbReference>
<keyword evidence="4" id="KW-0472">Membrane</keyword>
<evidence type="ECO:0000259" key="6">
    <source>
        <dbReference type="Pfam" id="PF07980"/>
    </source>
</evidence>
<dbReference type="Pfam" id="PF07980">
    <property type="entry name" value="SusD_RagB"/>
    <property type="match status" value="1"/>
</dbReference>
<evidence type="ECO:0000256" key="3">
    <source>
        <dbReference type="ARBA" id="ARBA00022729"/>
    </source>
</evidence>
<dbReference type="SUPFAM" id="SSF48452">
    <property type="entry name" value="TPR-like"/>
    <property type="match status" value="1"/>
</dbReference>
<evidence type="ECO:0000313" key="8">
    <source>
        <dbReference type="EMBL" id="MEF3834731.1"/>
    </source>
</evidence>
<dbReference type="PROSITE" id="PS51257">
    <property type="entry name" value="PROKAR_LIPOPROTEIN"/>
    <property type="match status" value="1"/>
</dbReference>